<reference evidence="1" key="1">
    <citation type="journal article" date="2019" name="Environ. Microbiol.">
        <title>Fungal ecological strategies reflected in gene transcription - a case study of two litter decomposers.</title>
        <authorList>
            <person name="Barbi F."/>
            <person name="Kohler A."/>
            <person name="Barry K."/>
            <person name="Baskaran P."/>
            <person name="Daum C."/>
            <person name="Fauchery L."/>
            <person name="Ihrmark K."/>
            <person name="Kuo A."/>
            <person name="LaButti K."/>
            <person name="Lipzen A."/>
            <person name="Morin E."/>
            <person name="Grigoriev I.V."/>
            <person name="Henrissat B."/>
            <person name="Lindahl B."/>
            <person name="Martin F."/>
        </authorList>
    </citation>
    <scope>NUCLEOTIDE SEQUENCE</scope>
    <source>
        <strain evidence="1">JB14</strain>
    </source>
</reference>
<proteinExistence type="predicted"/>
<keyword evidence="2" id="KW-1185">Reference proteome</keyword>
<gene>
    <name evidence="1" type="ORF">BT96DRAFT_611270</name>
</gene>
<name>A0A6A4HVR2_9AGAR</name>
<dbReference type="EMBL" id="ML769447">
    <property type="protein sequence ID" value="KAE9401358.1"/>
    <property type="molecule type" value="Genomic_DNA"/>
</dbReference>
<organism evidence="1 2">
    <name type="scientific">Gymnopus androsaceus JB14</name>
    <dbReference type="NCBI Taxonomy" id="1447944"/>
    <lineage>
        <taxon>Eukaryota</taxon>
        <taxon>Fungi</taxon>
        <taxon>Dikarya</taxon>
        <taxon>Basidiomycota</taxon>
        <taxon>Agaricomycotina</taxon>
        <taxon>Agaricomycetes</taxon>
        <taxon>Agaricomycetidae</taxon>
        <taxon>Agaricales</taxon>
        <taxon>Marasmiineae</taxon>
        <taxon>Omphalotaceae</taxon>
        <taxon>Gymnopus</taxon>
    </lineage>
</organism>
<accession>A0A6A4HVR2</accession>
<sequence>MRYPGALYVSPLVDYSQESFPFFFLSIAKQTRRVFEGRDRAGQSALNADRALVRVSSFLSWLFSKPWSEPIPPRFQIQTSSYQSNHGWRLFPF</sequence>
<dbReference type="Proteomes" id="UP000799118">
    <property type="component" value="Unassembled WGS sequence"/>
</dbReference>
<protein>
    <submittedName>
        <fullName evidence="1">Uncharacterized protein</fullName>
    </submittedName>
</protein>
<evidence type="ECO:0000313" key="1">
    <source>
        <dbReference type="EMBL" id="KAE9401358.1"/>
    </source>
</evidence>
<evidence type="ECO:0000313" key="2">
    <source>
        <dbReference type="Proteomes" id="UP000799118"/>
    </source>
</evidence>
<dbReference type="AlphaFoldDB" id="A0A6A4HVR2"/>